<dbReference type="Pfam" id="PF05036">
    <property type="entry name" value="SPOR"/>
    <property type="match status" value="1"/>
</dbReference>
<dbReference type="OrthoDB" id="9779128at2"/>
<dbReference type="GO" id="GO:0008932">
    <property type="term" value="F:lytic endotransglycosylase activity"/>
    <property type="evidence" value="ECO:0007669"/>
    <property type="project" value="UniProtKB-UniRule"/>
</dbReference>
<dbReference type="InterPro" id="IPR009009">
    <property type="entry name" value="RlpA-like_DPBB"/>
</dbReference>
<dbReference type="GO" id="GO:0071555">
    <property type="term" value="P:cell wall organization"/>
    <property type="evidence" value="ECO:0007669"/>
    <property type="project" value="UniProtKB-KW"/>
</dbReference>
<keyword evidence="3 4" id="KW-0961">Cell wall biogenesis/degradation</keyword>
<sequence>MRKFKISLIFLLTMMLIGCSSQDTADGRYQIENDHRPDNPPPLGHVEDVNPRYEPYSLGGNKDYTVRGIDYRVLTGITKLSERGIASWYGNKFHGHLTSNGERYDMFAMTAAHKNLPLPSYVRVINLENNKRIVVRVNDRGPFHEGRIIDLSYAAAYKLDILKTGTAKVEIQLLHFPVQEDLSNQFNGDYYIQYLVTYSADKANDLGKKYRAEYQVKSLFIEEDELYKLRLGPFNSQLRAEKILAEIKNGYPQAFIVHKK</sequence>
<dbReference type="GO" id="GO:0042834">
    <property type="term" value="F:peptidoglycan binding"/>
    <property type="evidence" value="ECO:0007669"/>
    <property type="project" value="InterPro"/>
</dbReference>
<evidence type="ECO:0000259" key="7">
    <source>
        <dbReference type="PROSITE" id="PS51724"/>
    </source>
</evidence>
<keyword evidence="9" id="KW-1185">Reference proteome</keyword>
<dbReference type="InterPro" id="IPR036680">
    <property type="entry name" value="SPOR-like_sf"/>
</dbReference>
<dbReference type="EMBL" id="CP000510">
    <property type="protein sequence ID" value="ABM02970.1"/>
    <property type="molecule type" value="Genomic_DNA"/>
</dbReference>
<keyword evidence="4" id="KW-0564">Palmitate</keyword>
<dbReference type="InterPro" id="IPR036908">
    <property type="entry name" value="RlpA-like_sf"/>
</dbReference>
<evidence type="ECO:0000313" key="9">
    <source>
        <dbReference type="Proteomes" id="UP000000639"/>
    </source>
</evidence>
<feature type="domain" description="SPOR" evidence="7">
    <location>
        <begin position="184"/>
        <end position="259"/>
    </location>
</feature>
<dbReference type="InterPro" id="IPR012997">
    <property type="entry name" value="RplA"/>
</dbReference>
<organism evidence="8 9">
    <name type="scientific">Psychromonas ingrahamii (strain DSM 17664 / CCUG 51855 / 37)</name>
    <dbReference type="NCBI Taxonomy" id="357804"/>
    <lineage>
        <taxon>Bacteria</taxon>
        <taxon>Pseudomonadati</taxon>
        <taxon>Pseudomonadota</taxon>
        <taxon>Gammaproteobacteria</taxon>
        <taxon>Alteromonadales</taxon>
        <taxon>Psychromonadaceae</taxon>
        <taxon>Psychromonas</taxon>
    </lineage>
</organism>
<keyword evidence="4" id="KW-0472">Membrane</keyword>
<feature type="signal peptide" evidence="6">
    <location>
        <begin position="1"/>
        <end position="25"/>
    </location>
</feature>
<evidence type="ECO:0000313" key="8">
    <source>
        <dbReference type="EMBL" id="ABM02970.1"/>
    </source>
</evidence>
<dbReference type="Gene3D" id="3.30.70.1070">
    <property type="entry name" value="Sporulation related repeat"/>
    <property type="match status" value="1"/>
</dbReference>
<name>A1SU05_PSYIN</name>
<comment type="similarity">
    <text evidence="4 5">Belongs to the RlpA family.</text>
</comment>
<dbReference type="EC" id="4.2.2.-" evidence="4"/>
<dbReference type="AlphaFoldDB" id="A1SU05"/>
<feature type="chain" id="PRO_5009990598" description="Endolytic peptidoglycan transglycosylase RlpA" evidence="6">
    <location>
        <begin position="26"/>
        <end position="260"/>
    </location>
</feature>
<dbReference type="InterPro" id="IPR007730">
    <property type="entry name" value="SPOR-like_dom"/>
</dbReference>
<dbReference type="InterPro" id="IPR034718">
    <property type="entry name" value="RlpA"/>
</dbReference>
<dbReference type="SUPFAM" id="SSF50685">
    <property type="entry name" value="Barwin-like endoglucanases"/>
    <property type="match status" value="1"/>
</dbReference>
<evidence type="ECO:0000256" key="2">
    <source>
        <dbReference type="ARBA" id="ARBA00023239"/>
    </source>
</evidence>
<dbReference type="PANTHER" id="PTHR34183:SF1">
    <property type="entry name" value="ENDOLYTIC PEPTIDOGLYCAN TRANSGLYCOSYLASE RLPA"/>
    <property type="match status" value="1"/>
</dbReference>
<protein>
    <recommendedName>
        <fullName evidence="4">Endolytic peptidoglycan transglycosylase RlpA</fullName>
        <ecNumber evidence="4">4.2.2.-</ecNumber>
    </recommendedName>
</protein>
<evidence type="ECO:0000256" key="4">
    <source>
        <dbReference type="HAMAP-Rule" id="MF_02071"/>
    </source>
</evidence>
<comment type="function">
    <text evidence="4">Lytic transglycosylase with a strong preference for naked glycan strands that lack stem peptides.</text>
</comment>
<evidence type="ECO:0000256" key="1">
    <source>
        <dbReference type="ARBA" id="ARBA00022729"/>
    </source>
</evidence>
<dbReference type="FunFam" id="2.40.40.10:FF:000003">
    <property type="entry name" value="Endolytic peptidoglycan transglycosylase RlpA"/>
    <property type="match status" value="1"/>
</dbReference>
<keyword evidence="2 4" id="KW-0456">Lyase</keyword>
<dbReference type="HOGENOM" id="CLU_042923_3_4_6"/>
<dbReference type="PANTHER" id="PTHR34183">
    <property type="entry name" value="ENDOLYTIC PEPTIDOGLYCAN TRANSGLYCOSYLASE RLPA"/>
    <property type="match status" value="1"/>
</dbReference>
<dbReference type="SUPFAM" id="SSF110997">
    <property type="entry name" value="Sporulation related repeat"/>
    <property type="match status" value="1"/>
</dbReference>
<dbReference type="PROSITE" id="PS51724">
    <property type="entry name" value="SPOR"/>
    <property type="match status" value="1"/>
</dbReference>
<dbReference type="Proteomes" id="UP000000639">
    <property type="component" value="Chromosome"/>
</dbReference>
<reference evidence="8 9" key="1">
    <citation type="submission" date="2007-01" db="EMBL/GenBank/DDBJ databases">
        <title>Complete sequence of Psychromonas ingrahamii 37.</title>
        <authorList>
            <consortium name="US DOE Joint Genome Institute"/>
            <person name="Copeland A."/>
            <person name="Lucas S."/>
            <person name="Lapidus A."/>
            <person name="Barry K."/>
            <person name="Detter J.C."/>
            <person name="Glavina del Rio T."/>
            <person name="Hammon N."/>
            <person name="Israni S."/>
            <person name="Dalin E."/>
            <person name="Tice H."/>
            <person name="Pitluck S."/>
            <person name="Thompson L.S."/>
            <person name="Brettin T."/>
            <person name="Bruce D."/>
            <person name="Han C."/>
            <person name="Tapia R."/>
            <person name="Schmutz J."/>
            <person name="Larimer F."/>
            <person name="Land M."/>
            <person name="Hauser L."/>
            <person name="Kyrpides N."/>
            <person name="Ivanova N."/>
            <person name="Staley J."/>
            <person name="Richardson P."/>
        </authorList>
    </citation>
    <scope>NUCLEOTIDE SEQUENCE [LARGE SCALE GENOMIC DNA]</scope>
    <source>
        <strain evidence="8 9">37</strain>
    </source>
</reference>
<accession>A1SU05</accession>
<keyword evidence="1 6" id="KW-0732">Signal</keyword>
<dbReference type="RefSeq" id="WP_011769533.1">
    <property type="nucleotide sequence ID" value="NC_008709.1"/>
</dbReference>
<dbReference type="Pfam" id="PF03330">
    <property type="entry name" value="DPBB_1"/>
    <property type="match status" value="1"/>
</dbReference>
<dbReference type="STRING" id="357804.Ping_1133"/>
<evidence type="ECO:0000256" key="3">
    <source>
        <dbReference type="ARBA" id="ARBA00023316"/>
    </source>
</evidence>
<gene>
    <name evidence="4" type="primary">rlpA</name>
    <name evidence="8" type="ordered locus">Ping_1133</name>
</gene>
<dbReference type="GO" id="GO:0000270">
    <property type="term" value="P:peptidoglycan metabolic process"/>
    <property type="evidence" value="ECO:0007669"/>
    <property type="project" value="UniProtKB-UniRule"/>
</dbReference>
<dbReference type="NCBIfam" id="TIGR00413">
    <property type="entry name" value="rlpA"/>
    <property type="match status" value="1"/>
</dbReference>
<evidence type="ECO:0000256" key="6">
    <source>
        <dbReference type="SAM" id="SignalP"/>
    </source>
</evidence>
<dbReference type="PROSITE" id="PS51257">
    <property type="entry name" value="PROKAR_LIPOPROTEIN"/>
    <property type="match status" value="1"/>
</dbReference>
<comment type="subcellular location">
    <subcellularLocation>
        <location evidence="4">Cell membrane</location>
        <topology evidence="4">Lipid-anchor</topology>
    </subcellularLocation>
</comment>
<keyword evidence="4 8" id="KW-0449">Lipoprotein</keyword>
<keyword evidence="4" id="KW-1003">Cell membrane</keyword>
<proteinExistence type="inferred from homology"/>
<evidence type="ECO:0000256" key="5">
    <source>
        <dbReference type="RuleBase" id="RU003495"/>
    </source>
</evidence>
<dbReference type="eggNOG" id="COG0797">
    <property type="taxonomic scope" value="Bacteria"/>
</dbReference>
<dbReference type="GO" id="GO:0009279">
    <property type="term" value="C:cell outer membrane"/>
    <property type="evidence" value="ECO:0007669"/>
    <property type="project" value="TreeGrafter"/>
</dbReference>
<dbReference type="Gene3D" id="2.40.40.10">
    <property type="entry name" value="RlpA-like domain"/>
    <property type="match status" value="1"/>
</dbReference>
<dbReference type="KEGG" id="pin:Ping_1133"/>
<dbReference type="HAMAP" id="MF_02071">
    <property type="entry name" value="RlpA"/>
    <property type="match status" value="1"/>
</dbReference>
<dbReference type="GO" id="GO:0005886">
    <property type="term" value="C:plasma membrane"/>
    <property type="evidence" value="ECO:0007669"/>
    <property type="project" value="UniProtKB-SubCell"/>
</dbReference>
<dbReference type="CDD" id="cd22268">
    <property type="entry name" value="DPBB_RlpA-like"/>
    <property type="match status" value="1"/>
</dbReference>